<reference evidence="1 2" key="1">
    <citation type="submission" date="2024-02" db="EMBL/GenBank/DDBJ databases">
        <authorList>
            <person name="Vignale AGUSTIN F."/>
            <person name="Sosa J E."/>
            <person name="Modenutti C."/>
        </authorList>
    </citation>
    <scope>NUCLEOTIDE SEQUENCE [LARGE SCALE GENOMIC DNA]</scope>
</reference>
<proteinExistence type="predicted"/>
<evidence type="ECO:0000313" key="1">
    <source>
        <dbReference type="EMBL" id="CAK9176295.1"/>
    </source>
</evidence>
<keyword evidence="2" id="KW-1185">Reference proteome</keyword>
<dbReference type="AlphaFoldDB" id="A0ABC8U8I2"/>
<sequence length="181" mass="19989">MESENAGEGGNLTGDVLSVGMMEDGGVSQCVTQSMDNATVIPQSRKQRKKKDNVLMDAMTTSLGQMIKVFGAYVENSGNQLASIVYWVGYEQDAAIAHRNKLVEFPKIEGLSMQHGNEEVYKIACDFIKSTVFYSTPSYCWKSVSERHLILRPGALAPNGGIRIIQRLLSFDLIWYANSLA</sequence>
<accession>A0ABC8U8I2</accession>
<name>A0ABC8U8I2_9AQUA</name>
<organism evidence="1 2">
    <name type="scientific">Ilex paraguariensis</name>
    <name type="common">yerba mate</name>
    <dbReference type="NCBI Taxonomy" id="185542"/>
    <lineage>
        <taxon>Eukaryota</taxon>
        <taxon>Viridiplantae</taxon>
        <taxon>Streptophyta</taxon>
        <taxon>Embryophyta</taxon>
        <taxon>Tracheophyta</taxon>
        <taxon>Spermatophyta</taxon>
        <taxon>Magnoliopsida</taxon>
        <taxon>eudicotyledons</taxon>
        <taxon>Gunneridae</taxon>
        <taxon>Pentapetalae</taxon>
        <taxon>asterids</taxon>
        <taxon>campanulids</taxon>
        <taxon>Aquifoliales</taxon>
        <taxon>Aquifoliaceae</taxon>
        <taxon>Ilex</taxon>
    </lineage>
</organism>
<comment type="caution">
    <text evidence="1">The sequence shown here is derived from an EMBL/GenBank/DDBJ whole genome shotgun (WGS) entry which is preliminary data.</text>
</comment>
<dbReference type="Proteomes" id="UP001642360">
    <property type="component" value="Unassembled WGS sequence"/>
</dbReference>
<protein>
    <submittedName>
        <fullName evidence="1">Uncharacterized protein</fullName>
    </submittedName>
</protein>
<dbReference type="EMBL" id="CAUOFW020006802">
    <property type="protein sequence ID" value="CAK9176295.1"/>
    <property type="molecule type" value="Genomic_DNA"/>
</dbReference>
<evidence type="ECO:0000313" key="2">
    <source>
        <dbReference type="Proteomes" id="UP001642360"/>
    </source>
</evidence>
<gene>
    <name evidence="1" type="ORF">ILEXP_LOCUS46137</name>
</gene>